<name>A0A034W1L2_BACDO</name>
<feature type="compositionally biased region" description="Basic and acidic residues" evidence="1">
    <location>
        <begin position="110"/>
        <end position="123"/>
    </location>
</feature>
<reference evidence="2" key="1">
    <citation type="journal article" date="2014" name="BMC Genomics">
        <title>Characterizing the developmental transcriptome of the oriental fruit fly, Bactrocera dorsalis (Diptera: Tephritidae) through comparative genomic analysis with Drosophila melanogaster utilizing modENCODE datasets.</title>
        <authorList>
            <person name="Geib S.M."/>
            <person name="Calla B."/>
            <person name="Hall B."/>
            <person name="Hou S."/>
            <person name="Manoukis N.C."/>
        </authorList>
    </citation>
    <scope>NUCLEOTIDE SEQUENCE</scope>
    <source>
        <strain evidence="2">Punador</strain>
    </source>
</reference>
<gene>
    <name evidence="2" type="primary">Y4951</name>
</gene>
<organism evidence="2">
    <name type="scientific">Bactrocera dorsalis</name>
    <name type="common">Oriental fruit fly</name>
    <name type="synonym">Dacus dorsalis</name>
    <dbReference type="NCBI Taxonomy" id="27457"/>
    <lineage>
        <taxon>Eukaryota</taxon>
        <taxon>Metazoa</taxon>
        <taxon>Ecdysozoa</taxon>
        <taxon>Arthropoda</taxon>
        <taxon>Hexapoda</taxon>
        <taxon>Insecta</taxon>
        <taxon>Pterygota</taxon>
        <taxon>Neoptera</taxon>
        <taxon>Endopterygota</taxon>
        <taxon>Diptera</taxon>
        <taxon>Brachycera</taxon>
        <taxon>Muscomorpha</taxon>
        <taxon>Tephritoidea</taxon>
        <taxon>Tephritidae</taxon>
        <taxon>Bactrocera</taxon>
        <taxon>Bactrocera</taxon>
    </lineage>
</organism>
<protein>
    <submittedName>
        <fullName evidence="2">Uncharacterized protein CG4951</fullName>
    </submittedName>
</protein>
<feature type="compositionally biased region" description="Basic and acidic residues" evidence="1">
    <location>
        <begin position="1"/>
        <end position="12"/>
    </location>
</feature>
<sequence>MNKEKSNEHANEPGKSISKHIPNIDGHHSELRRSRRFPVKSRRYEPEDLASFARNKHKLKSEYIKSTPETKKKKAGPVSKDKRDCFYSKTESDVKYTSKLTLAQKKCQRKEKDDAVNQHETQSKKTHLIKNSKVKKPIFKITNKHKENNLRIVKQIIYPTAEEIAENERREREQIRVNRKMKAMLQNLVQVPEKVKILSLNNMTSDEILNTLPKYKAQLDIIFRELRSKPRIDDYKGINHYSVIELIDHEKQLKMMHKLGEVYEAEQDGISQYPTLFANALMPEWLVHIFKDKYEFSHTEAVSHLNKQQQYMQYLGADDYR</sequence>
<dbReference type="OrthoDB" id="8008330at2759"/>
<accession>A0A034W1L2</accession>
<dbReference type="AlphaFoldDB" id="A0A034W1L2"/>
<dbReference type="EMBL" id="GAKP01009491">
    <property type="protein sequence ID" value="JAC49461.1"/>
    <property type="molecule type" value="Transcribed_RNA"/>
</dbReference>
<evidence type="ECO:0000313" key="2">
    <source>
        <dbReference type="EMBL" id="JAC49461.1"/>
    </source>
</evidence>
<feature type="region of interest" description="Disordered" evidence="1">
    <location>
        <begin position="105"/>
        <end position="129"/>
    </location>
</feature>
<proteinExistence type="predicted"/>
<feature type="region of interest" description="Disordered" evidence="1">
    <location>
        <begin position="1"/>
        <end position="81"/>
    </location>
</feature>
<evidence type="ECO:0000256" key="1">
    <source>
        <dbReference type="SAM" id="MobiDB-lite"/>
    </source>
</evidence>